<feature type="non-terminal residue" evidence="1">
    <location>
        <position position="1"/>
    </location>
</feature>
<dbReference type="EC" id="3.4.21.61" evidence="1"/>
<evidence type="ECO:0000313" key="2">
    <source>
        <dbReference type="Proteomes" id="UP001145114"/>
    </source>
</evidence>
<reference evidence="1" key="1">
    <citation type="submission" date="2022-06" db="EMBL/GenBank/DDBJ databases">
        <title>Phylogenomic reconstructions and comparative analyses of Kickxellomycotina fungi.</title>
        <authorList>
            <person name="Reynolds N.K."/>
            <person name="Stajich J.E."/>
            <person name="Barry K."/>
            <person name="Grigoriev I.V."/>
            <person name="Crous P."/>
            <person name="Smith M.E."/>
        </authorList>
    </citation>
    <scope>NUCLEOTIDE SEQUENCE</scope>
    <source>
        <strain evidence="1">RSA 2271</strain>
    </source>
</reference>
<comment type="caution">
    <text evidence="1">The sequence shown here is derived from an EMBL/GenBank/DDBJ whole genome shotgun (WGS) entry which is preliminary data.</text>
</comment>
<evidence type="ECO:0000313" key="1">
    <source>
        <dbReference type="EMBL" id="KAJ1676403.1"/>
    </source>
</evidence>
<accession>A0ACC1HML4</accession>
<dbReference type="EMBL" id="JAMZIH010004163">
    <property type="protein sequence ID" value="KAJ1676403.1"/>
    <property type="molecule type" value="Genomic_DNA"/>
</dbReference>
<sequence>VATGVDYSNAADPFHASEVDRIVNGTFIDPRIWTPISDPLYASQWHLHNAKYSGADINVTGVWTQGITGYGVNVAIIDDGLDYTSEDLYNNFLLEGSFDFNDHTKLPTPRLPEDYHGTRCAGQVAAVRNNGLCGIGVAYNAKVAGIRILSTQIDESDEIRALNYRFDLNDIYSCSWGPTDDGRTVEGPTPDIAEAFIHGVSKGRGGKGSIFVFATGNG</sequence>
<protein>
    <submittedName>
        <fullName evidence="1">Pheromone processing endoprotease</fullName>
        <ecNumber evidence="1">3.4.21.61</ecNumber>
    </submittedName>
</protein>
<feature type="non-terminal residue" evidence="1">
    <location>
        <position position="218"/>
    </location>
</feature>
<keyword evidence="2" id="KW-1185">Reference proteome</keyword>
<name>A0ACC1HML4_9FUNG</name>
<organism evidence="1 2">
    <name type="scientific">Spiromyces aspiralis</name>
    <dbReference type="NCBI Taxonomy" id="68401"/>
    <lineage>
        <taxon>Eukaryota</taxon>
        <taxon>Fungi</taxon>
        <taxon>Fungi incertae sedis</taxon>
        <taxon>Zoopagomycota</taxon>
        <taxon>Kickxellomycotina</taxon>
        <taxon>Kickxellomycetes</taxon>
        <taxon>Kickxellales</taxon>
        <taxon>Kickxellaceae</taxon>
        <taxon>Spiromyces</taxon>
    </lineage>
</organism>
<keyword evidence="1" id="KW-0378">Hydrolase</keyword>
<dbReference type="Proteomes" id="UP001145114">
    <property type="component" value="Unassembled WGS sequence"/>
</dbReference>
<gene>
    <name evidence="1" type="primary">KEX2_2</name>
    <name evidence="1" type="ORF">EV182_008260</name>
</gene>
<proteinExistence type="predicted"/>